<evidence type="ECO:0000313" key="2">
    <source>
        <dbReference type="EMBL" id="KAK9847485.1"/>
    </source>
</evidence>
<evidence type="ECO:0008006" key="4">
    <source>
        <dbReference type="Google" id="ProtNLM"/>
    </source>
</evidence>
<comment type="caution">
    <text evidence="2">The sequence shown here is derived from an EMBL/GenBank/DDBJ whole genome shotgun (WGS) entry which is preliminary data.</text>
</comment>
<dbReference type="EMBL" id="JALJOV010001463">
    <property type="protein sequence ID" value="KAK9847485.1"/>
    <property type="molecule type" value="Genomic_DNA"/>
</dbReference>
<gene>
    <name evidence="2" type="ORF">WJX84_010956</name>
</gene>
<evidence type="ECO:0000313" key="3">
    <source>
        <dbReference type="Proteomes" id="UP001485043"/>
    </source>
</evidence>
<accession>A0AAW1SMB1</accession>
<protein>
    <recommendedName>
        <fullName evidence="4">BESS domain-containing protein</fullName>
    </recommendedName>
</protein>
<feature type="region of interest" description="Disordered" evidence="1">
    <location>
        <begin position="1"/>
        <end position="100"/>
    </location>
</feature>
<evidence type="ECO:0000256" key="1">
    <source>
        <dbReference type="SAM" id="MobiDB-lite"/>
    </source>
</evidence>
<dbReference type="Proteomes" id="UP001485043">
    <property type="component" value="Unassembled WGS sequence"/>
</dbReference>
<sequence length="186" mass="19766">MDPPRRRGLPLWQAAQGSTIPQDGGWPVPRQPGATPAGAGGHPLPRHQAGSPSVASDASSQTGDHDFPSGAEPSTQPAARPLFRTPLLVEEATPTDEAEPLTQCAARPAVHNPHMVEEAAPTAAPVDSDEDGGDLDDESLLLLAGDLKRATLQLDCEEMAENFFKGLPRQKRFQMLKAVMQKGLDL</sequence>
<reference evidence="2 3" key="1">
    <citation type="journal article" date="2024" name="Nat. Commun.">
        <title>Phylogenomics reveals the evolutionary origins of lichenization in chlorophyte algae.</title>
        <authorList>
            <person name="Puginier C."/>
            <person name="Libourel C."/>
            <person name="Otte J."/>
            <person name="Skaloud P."/>
            <person name="Haon M."/>
            <person name="Grisel S."/>
            <person name="Petersen M."/>
            <person name="Berrin J.G."/>
            <person name="Delaux P.M."/>
            <person name="Dal Grande F."/>
            <person name="Keller J."/>
        </authorList>
    </citation>
    <scope>NUCLEOTIDE SEQUENCE [LARGE SCALE GENOMIC DNA]</scope>
    <source>
        <strain evidence="2 3">SAG 2523</strain>
    </source>
</reference>
<organism evidence="2 3">
    <name type="scientific">Apatococcus fuscideae</name>
    <dbReference type="NCBI Taxonomy" id="2026836"/>
    <lineage>
        <taxon>Eukaryota</taxon>
        <taxon>Viridiplantae</taxon>
        <taxon>Chlorophyta</taxon>
        <taxon>core chlorophytes</taxon>
        <taxon>Trebouxiophyceae</taxon>
        <taxon>Chlorellales</taxon>
        <taxon>Chlorellaceae</taxon>
        <taxon>Apatococcus</taxon>
    </lineage>
</organism>
<feature type="compositionally biased region" description="Polar residues" evidence="1">
    <location>
        <begin position="50"/>
        <end position="62"/>
    </location>
</feature>
<proteinExistence type="predicted"/>
<dbReference type="AlphaFoldDB" id="A0AAW1SMB1"/>
<keyword evidence="3" id="KW-1185">Reference proteome</keyword>
<name>A0AAW1SMB1_9CHLO</name>